<reference evidence="2" key="2">
    <citation type="journal article" date="2015" name="Fish Shellfish Immunol.">
        <title>Early steps in the European eel (Anguilla anguilla)-Vibrio vulnificus interaction in the gills: Role of the RtxA13 toxin.</title>
        <authorList>
            <person name="Callol A."/>
            <person name="Pajuelo D."/>
            <person name="Ebbesson L."/>
            <person name="Teles M."/>
            <person name="MacKenzie S."/>
            <person name="Amaro C."/>
        </authorList>
    </citation>
    <scope>NUCLEOTIDE SEQUENCE</scope>
</reference>
<accession>A0A0E9WH82</accession>
<dbReference type="EMBL" id="GBXM01019749">
    <property type="protein sequence ID" value="JAH88828.1"/>
    <property type="molecule type" value="Transcribed_RNA"/>
</dbReference>
<organism evidence="2">
    <name type="scientific">Anguilla anguilla</name>
    <name type="common">European freshwater eel</name>
    <name type="synonym">Muraena anguilla</name>
    <dbReference type="NCBI Taxonomy" id="7936"/>
    <lineage>
        <taxon>Eukaryota</taxon>
        <taxon>Metazoa</taxon>
        <taxon>Chordata</taxon>
        <taxon>Craniata</taxon>
        <taxon>Vertebrata</taxon>
        <taxon>Euteleostomi</taxon>
        <taxon>Actinopterygii</taxon>
        <taxon>Neopterygii</taxon>
        <taxon>Teleostei</taxon>
        <taxon>Anguilliformes</taxon>
        <taxon>Anguillidae</taxon>
        <taxon>Anguilla</taxon>
    </lineage>
</organism>
<reference evidence="2" key="1">
    <citation type="submission" date="2014-11" db="EMBL/GenBank/DDBJ databases">
        <authorList>
            <person name="Amaro Gonzalez C."/>
        </authorList>
    </citation>
    <scope>NUCLEOTIDE SEQUENCE</scope>
</reference>
<dbReference type="AlphaFoldDB" id="A0A0E9WH82"/>
<evidence type="ECO:0000256" key="1">
    <source>
        <dbReference type="SAM" id="MobiDB-lite"/>
    </source>
</evidence>
<protein>
    <submittedName>
        <fullName evidence="2">Uncharacterized protein</fullName>
    </submittedName>
</protein>
<feature type="region of interest" description="Disordered" evidence="1">
    <location>
        <begin position="1"/>
        <end position="26"/>
    </location>
</feature>
<evidence type="ECO:0000313" key="2">
    <source>
        <dbReference type="EMBL" id="JAH88828.1"/>
    </source>
</evidence>
<sequence length="61" mass="6750">MHQLSGITTKGTQSSVQEGHSVCRFNSSPEEPQVFLVSFQSTAITTRIPECTMSCGWQPFE</sequence>
<proteinExistence type="predicted"/>
<name>A0A0E9WH82_ANGAN</name>